<name>A0AAW6D3M2_9FIRM</name>
<proteinExistence type="predicted"/>
<accession>A0AAW6D3M2</accession>
<dbReference type="Proteomes" id="UP001210809">
    <property type="component" value="Unassembled WGS sequence"/>
</dbReference>
<comment type="caution">
    <text evidence="1">The sequence shown here is derived from an EMBL/GenBank/DDBJ whole genome shotgun (WGS) entry which is preliminary data.</text>
</comment>
<dbReference type="EMBL" id="JAQLXW010000020">
    <property type="protein sequence ID" value="MDB8004744.1"/>
    <property type="molecule type" value="Genomic_DNA"/>
</dbReference>
<evidence type="ECO:0000313" key="1">
    <source>
        <dbReference type="EMBL" id="MDB8004744.1"/>
    </source>
</evidence>
<organism evidence="1 2">
    <name type="scientific">[Eubacterium] siraeum</name>
    <dbReference type="NCBI Taxonomy" id="39492"/>
    <lineage>
        <taxon>Bacteria</taxon>
        <taxon>Bacillati</taxon>
        <taxon>Bacillota</taxon>
        <taxon>Clostridia</taxon>
        <taxon>Eubacteriales</taxon>
        <taxon>Oscillospiraceae</taxon>
        <taxon>Oscillospiraceae incertae sedis</taxon>
    </lineage>
</organism>
<protein>
    <submittedName>
        <fullName evidence="1">Uncharacterized protein</fullName>
    </submittedName>
</protein>
<sequence>MPAKIIDFTAPHKRKTESEIEISKVEKMALDKKMSYGKYVAMIEEEKKKEYTQQ</sequence>
<dbReference type="AlphaFoldDB" id="A0AAW6D3M2"/>
<evidence type="ECO:0000313" key="2">
    <source>
        <dbReference type="Proteomes" id="UP001210809"/>
    </source>
</evidence>
<reference evidence="1" key="1">
    <citation type="submission" date="2023-01" db="EMBL/GenBank/DDBJ databases">
        <title>Human gut microbiome strain richness.</title>
        <authorList>
            <person name="Chen-Liaw A."/>
        </authorList>
    </citation>
    <scope>NUCLEOTIDE SEQUENCE</scope>
    <source>
        <strain evidence="1">1001283st1_G1_1001283B150217_161031</strain>
    </source>
</reference>
<gene>
    <name evidence="1" type="ORF">PNE09_11830</name>
</gene>